<sequence length="125" mass="14221">MKSLIILCGIILTIYVVYRVYKYQTLDDGLHKLIKNGAIILDVRTEKEFETGHIAGSQNISLGTIRERYTELDPNKIYITVCSHGLRSVKVENILKEKGFKKVHNGGAWSDLQKSLDLKISDEKK</sequence>
<protein>
    <submittedName>
        <fullName evidence="2">Rhodanese-related sulfurtransferase</fullName>
    </submittedName>
</protein>
<dbReference type="Pfam" id="PF00581">
    <property type="entry name" value="Rhodanese"/>
    <property type="match status" value="1"/>
</dbReference>
<dbReference type="InterPro" id="IPR036873">
    <property type="entry name" value="Rhodanese-like_dom_sf"/>
</dbReference>
<keyword evidence="2" id="KW-0808">Transferase</keyword>
<dbReference type="PANTHER" id="PTHR43031:SF17">
    <property type="entry name" value="SULFURTRANSFERASE YTWF-RELATED"/>
    <property type="match status" value="1"/>
</dbReference>
<keyword evidence="3" id="KW-1185">Reference proteome</keyword>
<reference evidence="3" key="1">
    <citation type="submission" date="2016-11" db="EMBL/GenBank/DDBJ databases">
        <authorList>
            <person name="Varghese N."/>
            <person name="Submissions S."/>
        </authorList>
    </citation>
    <scope>NUCLEOTIDE SEQUENCE [LARGE SCALE GENOMIC DNA]</scope>
    <source>
        <strain evidence="3">DSM 27619</strain>
    </source>
</reference>
<organism evidence="2 3">
    <name type="scientific">Chryseobacterium arachidis</name>
    <dbReference type="NCBI Taxonomy" id="1416778"/>
    <lineage>
        <taxon>Bacteria</taxon>
        <taxon>Pseudomonadati</taxon>
        <taxon>Bacteroidota</taxon>
        <taxon>Flavobacteriia</taxon>
        <taxon>Flavobacteriales</taxon>
        <taxon>Weeksellaceae</taxon>
        <taxon>Chryseobacterium group</taxon>
        <taxon>Chryseobacterium</taxon>
    </lineage>
</organism>
<dbReference type="OrthoDB" id="9800872at2"/>
<dbReference type="Proteomes" id="UP000184518">
    <property type="component" value="Unassembled WGS sequence"/>
</dbReference>
<dbReference type="Gene3D" id="3.40.250.10">
    <property type="entry name" value="Rhodanese-like domain"/>
    <property type="match status" value="1"/>
</dbReference>
<evidence type="ECO:0000313" key="2">
    <source>
        <dbReference type="EMBL" id="SHG00566.1"/>
    </source>
</evidence>
<dbReference type="SUPFAM" id="SSF52821">
    <property type="entry name" value="Rhodanese/Cell cycle control phosphatase"/>
    <property type="match status" value="1"/>
</dbReference>
<dbReference type="EMBL" id="FQUT01000009">
    <property type="protein sequence ID" value="SHG00566.1"/>
    <property type="molecule type" value="Genomic_DNA"/>
</dbReference>
<gene>
    <name evidence="2" type="ORF">SAMN05443633_10962</name>
</gene>
<dbReference type="SMART" id="SM00450">
    <property type="entry name" value="RHOD"/>
    <property type="match status" value="1"/>
</dbReference>
<dbReference type="PROSITE" id="PS50206">
    <property type="entry name" value="RHODANESE_3"/>
    <property type="match status" value="1"/>
</dbReference>
<name>A0A1M5GA33_9FLAO</name>
<feature type="domain" description="Rhodanese" evidence="1">
    <location>
        <begin position="34"/>
        <end position="121"/>
    </location>
</feature>
<dbReference type="GO" id="GO:0016740">
    <property type="term" value="F:transferase activity"/>
    <property type="evidence" value="ECO:0007669"/>
    <property type="project" value="UniProtKB-KW"/>
</dbReference>
<evidence type="ECO:0000259" key="1">
    <source>
        <dbReference type="PROSITE" id="PS50206"/>
    </source>
</evidence>
<dbReference type="InterPro" id="IPR001763">
    <property type="entry name" value="Rhodanese-like_dom"/>
</dbReference>
<dbReference type="STRING" id="1416778.SAMN05443633_10962"/>
<proteinExistence type="predicted"/>
<dbReference type="InterPro" id="IPR050229">
    <property type="entry name" value="GlpE_sulfurtransferase"/>
</dbReference>
<evidence type="ECO:0000313" key="3">
    <source>
        <dbReference type="Proteomes" id="UP000184518"/>
    </source>
</evidence>
<dbReference type="CDD" id="cd00158">
    <property type="entry name" value="RHOD"/>
    <property type="match status" value="1"/>
</dbReference>
<dbReference type="AlphaFoldDB" id="A0A1M5GA33"/>
<dbReference type="RefSeq" id="WP_072959854.1">
    <property type="nucleotide sequence ID" value="NZ_FQUT01000009.1"/>
</dbReference>
<dbReference type="PANTHER" id="PTHR43031">
    <property type="entry name" value="FAD-DEPENDENT OXIDOREDUCTASE"/>
    <property type="match status" value="1"/>
</dbReference>
<accession>A0A1M5GA33</accession>